<gene>
    <name evidence="3" type="ORF">BDY17DRAFT_321203</name>
</gene>
<feature type="transmembrane region" description="Helical" evidence="2">
    <location>
        <begin position="376"/>
        <end position="398"/>
    </location>
</feature>
<accession>A0A6A6Q275</accession>
<dbReference type="GeneID" id="54477580"/>
<dbReference type="Proteomes" id="UP000799767">
    <property type="component" value="Unassembled WGS sequence"/>
</dbReference>
<feature type="transmembrane region" description="Helical" evidence="2">
    <location>
        <begin position="266"/>
        <end position="286"/>
    </location>
</feature>
<feature type="transmembrane region" description="Helical" evidence="2">
    <location>
        <begin position="130"/>
        <end position="149"/>
    </location>
</feature>
<evidence type="ECO:0000256" key="2">
    <source>
        <dbReference type="SAM" id="Phobius"/>
    </source>
</evidence>
<dbReference type="EMBL" id="MU001632">
    <property type="protein sequence ID" value="KAF2486405.1"/>
    <property type="molecule type" value="Genomic_DNA"/>
</dbReference>
<dbReference type="RefSeq" id="XP_033592974.1">
    <property type="nucleotide sequence ID" value="XM_033736578.1"/>
</dbReference>
<feature type="transmembrane region" description="Helical" evidence="2">
    <location>
        <begin position="585"/>
        <end position="602"/>
    </location>
</feature>
<feature type="transmembrane region" description="Helical" evidence="2">
    <location>
        <begin position="298"/>
        <end position="317"/>
    </location>
</feature>
<feature type="compositionally biased region" description="Polar residues" evidence="1">
    <location>
        <begin position="19"/>
        <end position="28"/>
    </location>
</feature>
<feature type="transmembrane region" description="Helical" evidence="2">
    <location>
        <begin position="199"/>
        <end position="222"/>
    </location>
</feature>
<evidence type="ECO:0000256" key="1">
    <source>
        <dbReference type="SAM" id="MobiDB-lite"/>
    </source>
</evidence>
<feature type="transmembrane region" description="Helical" evidence="2">
    <location>
        <begin position="622"/>
        <end position="640"/>
    </location>
</feature>
<evidence type="ECO:0000313" key="3">
    <source>
        <dbReference type="EMBL" id="KAF2486405.1"/>
    </source>
</evidence>
<proteinExistence type="predicted"/>
<feature type="region of interest" description="Disordered" evidence="1">
    <location>
        <begin position="658"/>
        <end position="678"/>
    </location>
</feature>
<organism evidence="3 4">
    <name type="scientific">Neohortaea acidophila</name>
    <dbReference type="NCBI Taxonomy" id="245834"/>
    <lineage>
        <taxon>Eukaryota</taxon>
        <taxon>Fungi</taxon>
        <taxon>Dikarya</taxon>
        <taxon>Ascomycota</taxon>
        <taxon>Pezizomycotina</taxon>
        <taxon>Dothideomycetes</taxon>
        <taxon>Dothideomycetidae</taxon>
        <taxon>Mycosphaerellales</taxon>
        <taxon>Teratosphaeriaceae</taxon>
        <taxon>Neohortaea</taxon>
    </lineage>
</organism>
<feature type="transmembrane region" description="Helical" evidence="2">
    <location>
        <begin position="234"/>
        <end position="254"/>
    </location>
</feature>
<keyword evidence="2" id="KW-0472">Membrane</keyword>
<keyword evidence="4" id="KW-1185">Reference proteome</keyword>
<dbReference type="AlphaFoldDB" id="A0A6A6Q275"/>
<feature type="region of interest" description="Disordered" evidence="1">
    <location>
        <begin position="1"/>
        <end position="48"/>
    </location>
</feature>
<keyword evidence="2" id="KW-0812">Transmembrane</keyword>
<evidence type="ECO:0000313" key="4">
    <source>
        <dbReference type="Proteomes" id="UP000799767"/>
    </source>
</evidence>
<sequence length="678" mass="75793">MSHEEEADRGLQLFKSPLIHSTSVSASSPGPPPEHHTHHANPDHGRPEVRRLDTHLASSDDHTLHERPEFRRLDTHLALPDDHTLHERPEFRRHTEATNSELFYDLFFVANLTVFTTVHEVNSAQTLEQYVGFFCILWLTWYQVGLYDVRFSMDSVFERAAKACHFGVMLGFAITGPKFDVGQVSSEQEGEGPSYRSFQYFSLILMASRLILVCQYIQSLFFMRHFKRTRLPMVLIASTYSIAAVVYLGLFWSFHPSADGSQNNSFIAWYVVAIMETALVTTISCIWRHISFKGTHLVQRMSLLTLIILGEGVIGLAERCSAIVEATVFDISAASTLGNVCCGIFILYFLYMLYFDRIQEKHFGTIRQQIWAFLHFPLHVFLVLAVEGVGQCLIWNAATVADNNLTNDLTHALEQLVNANYTFTTDPSVWRTAASSLNDTATIILQAGVQGSKNFRQTTYILDTVTSNVNAALRTVASGTTVSSENFSDQIQSALILYFGSLSTVLYDIAGFSPPSSTYDDGSSRPASGVNELENSALEEFNRISNVFELTFIYFFVSVGLVIIFNSCIAAISERSKSKLHWVRSASSCFLGVSLCLIALIALSNSPSSPSYAFTNYASSPYILPTVALTLFVAVLIHTIKPPPWMFARLRRPDLEDHAEATHHDRQGKQETADKSDS</sequence>
<feature type="transmembrane region" description="Helical" evidence="2">
    <location>
        <begin position="337"/>
        <end position="355"/>
    </location>
</feature>
<dbReference type="PANTHER" id="PTHR42101">
    <property type="entry name" value="CHROMOSOME 16, WHOLE GENOME SHOTGUN SEQUENCE"/>
    <property type="match status" value="1"/>
</dbReference>
<name>A0A6A6Q275_9PEZI</name>
<dbReference type="OrthoDB" id="3177213at2759"/>
<protein>
    <submittedName>
        <fullName evidence="3">Bacterial low temperature requirement A protein-domain-containing protein</fullName>
    </submittedName>
</protein>
<dbReference type="PANTHER" id="PTHR42101:SF1">
    <property type="entry name" value="LOW TEMPERATURE REQUIREMENT A"/>
    <property type="match status" value="1"/>
</dbReference>
<dbReference type="InterPro" id="IPR010640">
    <property type="entry name" value="Low_temperature_requirement_A"/>
</dbReference>
<reference evidence="3" key="1">
    <citation type="journal article" date="2020" name="Stud. Mycol.">
        <title>101 Dothideomycetes genomes: a test case for predicting lifestyles and emergence of pathogens.</title>
        <authorList>
            <person name="Haridas S."/>
            <person name="Albert R."/>
            <person name="Binder M."/>
            <person name="Bloem J."/>
            <person name="Labutti K."/>
            <person name="Salamov A."/>
            <person name="Andreopoulos B."/>
            <person name="Baker S."/>
            <person name="Barry K."/>
            <person name="Bills G."/>
            <person name="Bluhm B."/>
            <person name="Cannon C."/>
            <person name="Castanera R."/>
            <person name="Culley D."/>
            <person name="Daum C."/>
            <person name="Ezra D."/>
            <person name="Gonzalez J."/>
            <person name="Henrissat B."/>
            <person name="Kuo A."/>
            <person name="Liang C."/>
            <person name="Lipzen A."/>
            <person name="Lutzoni F."/>
            <person name="Magnuson J."/>
            <person name="Mondo S."/>
            <person name="Nolan M."/>
            <person name="Ohm R."/>
            <person name="Pangilinan J."/>
            <person name="Park H.-J."/>
            <person name="Ramirez L."/>
            <person name="Alfaro M."/>
            <person name="Sun H."/>
            <person name="Tritt A."/>
            <person name="Yoshinaga Y."/>
            <person name="Zwiers L.-H."/>
            <person name="Turgeon B."/>
            <person name="Goodwin S."/>
            <person name="Spatafora J."/>
            <person name="Crous P."/>
            <person name="Grigoriev I."/>
        </authorList>
    </citation>
    <scope>NUCLEOTIDE SEQUENCE</scope>
    <source>
        <strain evidence="3">CBS 113389</strain>
    </source>
</reference>
<feature type="transmembrane region" description="Helical" evidence="2">
    <location>
        <begin position="552"/>
        <end position="573"/>
    </location>
</feature>
<dbReference type="Pfam" id="PF06772">
    <property type="entry name" value="LtrA"/>
    <property type="match status" value="1"/>
</dbReference>
<keyword evidence="2" id="KW-1133">Transmembrane helix</keyword>